<evidence type="ECO:0000256" key="2">
    <source>
        <dbReference type="PROSITE-ProRule" id="PRU00023"/>
    </source>
</evidence>
<sequence length="804" mass="88907">MDPLSVTASIIAVLQLSAKVLTYLNDVNAASKDRAKCAVEASNLHSLLFSLRFRLEEGTADTPWYTAIRDLAVEKGPLDQFKQALETLQDGMTDGGLLEKACKTLTWKFKKEEIAGILNRIERLKSLIEIALQMDHFKLSQAIKDDTGFVRTHVPIIQSGVDKIRQDQDSASHRTLLEWISHSDYPTQQSDIIERRQEGTGQWFLDAPEVEKWLSEPKATLFCPGIPGAGKTMVAAIAIDHLLESVHKGSAGVAFVYCNYKAQGEQDVSSMLAAVLKQLVQARPSTKEPVERLHKQHASRGTKPSSEEIFCALRDVLAQYPTAYIVIDALDECRADDGTRFQFLTKLRDLQTTGDLRLMVTSRAILEIVKEFRDALTLEVQASKEDVKRFVAGQIYRLPNCIQRDLALQSKVQGKIVEAVDGMFLLARLHTDSLLDKRTPKEVKLCLDKLSKGSAALDDAYGDALERIKGQLPGDYERAKKVLSWITLAKRPLTTTEICCILAVEPGETELDPENILDIEDLVSVCAGLVVVDPESAVIRLVHYTTQEYFERTAHKWNPTAQQYIASTCLTYLSFTEFKSGSCATDKDFEERLQRSQFLDYAAKNWADHTRAVEGEVLELAGHEQIVKLLLENNANVNAQHGYNGNALQAASLAGHKQIVELLLNNNANVNAQGGLYTNALYAASSKGHTQIGGRSGNALQVASLSGHIQIVKLLLKNNADVNAQGGFHSNALQAASITGNTQMVKLLLDNNANINDYTGKFGHALQAALRHGSELWIKMVQDNIATAVIQLHQDMEELEHTCI</sequence>
<dbReference type="InterPro" id="IPR036770">
    <property type="entry name" value="Ankyrin_rpt-contain_sf"/>
</dbReference>
<dbReference type="Gene3D" id="1.25.40.20">
    <property type="entry name" value="Ankyrin repeat-containing domain"/>
    <property type="match status" value="2"/>
</dbReference>
<dbReference type="InterPro" id="IPR002110">
    <property type="entry name" value="Ankyrin_rpt"/>
</dbReference>
<accession>A0A6G1KE32</accession>
<reference evidence="5" key="1">
    <citation type="journal article" date="2020" name="Stud. Mycol.">
        <title>101 Dothideomycetes genomes: a test case for predicting lifestyles and emergence of pathogens.</title>
        <authorList>
            <person name="Haridas S."/>
            <person name="Albert R."/>
            <person name="Binder M."/>
            <person name="Bloem J."/>
            <person name="Labutti K."/>
            <person name="Salamov A."/>
            <person name="Andreopoulos B."/>
            <person name="Baker S."/>
            <person name="Barry K."/>
            <person name="Bills G."/>
            <person name="Bluhm B."/>
            <person name="Cannon C."/>
            <person name="Castanera R."/>
            <person name="Culley D."/>
            <person name="Daum C."/>
            <person name="Ezra D."/>
            <person name="Gonzalez J."/>
            <person name="Henrissat B."/>
            <person name="Kuo A."/>
            <person name="Liang C."/>
            <person name="Lipzen A."/>
            <person name="Lutzoni F."/>
            <person name="Magnuson J."/>
            <person name="Mondo S."/>
            <person name="Nolan M."/>
            <person name="Ohm R."/>
            <person name="Pangilinan J."/>
            <person name="Park H.-J."/>
            <person name="Ramirez L."/>
            <person name="Alfaro M."/>
            <person name="Sun H."/>
            <person name="Tritt A."/>
            <person name="Yoshinaga Y."/>
            <person name="Zwiers L.-H."/>
            <person name="Turgeon B."/>
            <person name="Goodwin S."/>
            <person name="Spatafora J."/>
            <person name="Crous P."/>
            <person name="Grigoriev I."/>
        </authorList>
    </citation>
    <scope>NUCLEOTIDE SEQUENCE</scope>
    <source>
        <strain evidence="5">CBS 279.74</strain>
    </source>
</reference>
<dbReference type="SMART" id="SM00248">
    <property type="entry name" value="ANK"/>
    <property type="match status" value="4"/>
</dbReference>
<gene>
    <name evidence="5" type="ORF">K504DRAFT_475959</name>
</gene>
<dbReference type="Gene3D" id="3.40.50.300">
    <property type="entry name" value="P-loop containing nucleotide triphosphate hydrolases"/>
    <property type="match status" value="1"/>
</dbReference>
<evidence type="ECO:0000256" key="1">
    <source>
        <dbReference type="ARBA" id="ARBA00022737"/>
    </source>
</evidence>
<dbReference type="Pfam" id="PF24883">
    <property type="entry name" value="NPHP3_N"/>
    <property type="match status" value="1"/>
</dbReference>
<organism evidence="5 6">
    <name type="scientific">Pleomassaria siparia CBS 279.74</name>
    <dbReference type="NCBI Taxonomy" id="1314801"/>
    <lineage>
        <taxon>Eukaryota</taxon>
        <taxon>Fungi</taxon>
        <taxon>Dikarya</taxon>
        <taxon>Ascomycota</taxon>
        <taxon>Pezizomycotina</taxon>
        <taxon>Dothideomycetes</taxon>
        <taxon>Pleosporomycetidae</taxon>
        <taxon>Pleosporales</taxon>
        <taxon>Pleomassariaceae</taxon>
        <taxon>Pleomassaria</taxon>
    </lineage>
</organism>
<dbReference type="PANTHER" id="PTHR10039:SF15">
    <property type="entry name" value="NACHT DOMAIN-CONTAINING PROTEIN"/>
    <property type="match status" value="1"/>
</dbReference>
<dbReference type="InterPro" id="IPR027417">
    <property type="entry name" value="P-loop_NTPase"/>
</dbReference>
<evidence type="ECO:0000259" key="3">
    <source>
        <dbReference type="Pfam" id="PF22939"/>
    </source>
</evidence>
<dbReference type="Pfam" id="PF12796">
    <property type="entry name" value="Ank_2"/>
    <property type="match status" value="2"/>
</dbReference>
<keyword evidence="6" id="KW-1185">Reference proteome</keyword>
<name>A0A6G1KE32_9PLEO</name>
<feature type="domain" description="GPI inositol-deacylase winged helix" evidence="3">
    <location>
        <begin position="478"/>
        <end position="550"/>
    </location>
</feature>
<dbReference type="Proteomes" id="UP000799428">
    <property type="component" value="Unassembled WGS sequence"/>
</dbReference>
<dbReference type="Pfam" id="PF22939">
    <property type="entry name" value="WHD_GPIID"/>
    <property type="match status" value="1"/>
</dbReference>
<dbReference type="PANTHER" id="PTHR10039">
    <property type="entry name" value="AMELOGENIN"/>
    <property type="match status" value="1"/>
</dbReference>
<dbReference type="PROSITE" id="PS50088">
    <property type="entry name" value="ANK_REPEAT"/>
    <property type="match status" value="3"/>
</dbReference>
<feature type="repeat" description="ANK" evidence="2">
    <location>
        <begin position="643"/>
        <end position="675"/>
    </location>
</feature>
<dbReference type="InterPro" id="IPR056884">
    <property type="entry name" value="NPHP3-like_N"/>
</dbReference>
<dbReference type="EMBL" id="MU005768">
    <property type="protein sequence ID" value="KAF2711109.1"/>
    <property type="molecule type" value="Genomic_DNA"/>
</dbReference>
<dbReference type="SUPFAM" id="SSF52540">
    <property type="entry name" value="P-loop containing nucleoside triphosphate hydrolases"/>
    <property type="match status" value="1"/>
</dbReference>
<keyword evidence="2" id="KW-0040">ANK repeat</keyword>
<evidence type="ECO:0000313" key="5">
    <source>
        <dbReference type="EMBL" id="KAF2711109.1"/>
    </source>
</evidence>
<feature type="domain" description="Nephrocystin 3-like N-terminal" evidence="4">
    <location>
        <begin position="199"/>
        <end position="363"/>
    </location>
</feature>
<dbReference type="OrthoDB" id="195446at2759"/>
<protein>
    <submittedName>
        <fullName evidence="5">Uncharacterized protein</fullName>
    </submittedName>
</protein>
<evidence type="ECO:0000313" key="6">
    <source>
        <dbReference type="Proteomes" id="UP000799428"/>
    </source>
</evidence>
<dbReference type="PROSITE" id="PS50297">
    <property type="entry name" value="ANK_REP_REGION"/>
    <property type="match status" value="2"/>
</dbReference>
<dbReference type="InterPro" id="IPR054471">
    <property type="entry name" value="GPIID_WHD"/>
</dbReference>
<feature type="repeat" description="ANK" evidence="2">
    <location>
        <begin position="728"/>
        <end position="760"/>
    </location>
</feature>
<dbReference type="SUPFAM" id="SSF48403">
    <property type="entry name" value="Ankyrin repeat"/>
    <property type="match status" value="1"/>
</dbReference>
<dbReference type="AlphaFoldDB" id="A0A6G1KE32"/>
<evidence type="ECO:0000259" key="4">
    <source>
        <dbReference type="Pfam" id="PF24883"/>
    </source>
</evidence>
<feature type="repeat" description="ANK" evidence="2">
    <location>
        <begin position="695"/>
        <end position="727"/>
    </location>
</feature>
<keyword evidence="1" id="KW-0677">Repeat</keyword>
<proteinExistence type="predicted"/>